<sequence>MIIVALVIVFGLSILINKIFFNYNQQNLSEISITDRKTWKTYVSANFMCEIQYPSNIFEPKRNEALGREMSGLLQLIPINDKLKNTNFQFIVFHPVEEPTLEEYLQKNAKTKNWKSVRIAGYSGYKMEFETPSEYSMKRFYIKAYIKKDNNIYEFTLTSRDKNLWTTKNELFNQMLSTFRFFK</sequence>
<comment type="caution">
    <text evidence="1">The sequence shown here is derived from an EMBL/GenBank/DDBJ whole genome shotgun (WGS) entry which is preliminary data.</text>
</comment>
<dbReference type="AlphaFoldDB" id="A0A2H0KL79"/>
<name>A0A2H0KL79_9BACT</name>
<organism evidence="1 2">
    <name type="scientific">Candidatus Roizmanbacteria bacterium CG11_big_fil_rev_8_21_14_0_20_37_16</name>
    <dbReference type="NCBI Taxonomy" id="1974857"/>
    <lineage>
        <taxon>Bacteria</taxon>
        <taxon>Candidatus Roizmaniibacteriota</taxon>
    </lineage>
</organism>
<accession>A0A2H0KL79</accession>
<reference evidence="1 2" key="1">
    <citation type="submission" date="2017-09" db="EMBL/GenBank/DDBJ databases">
        <title>Depth-based differentiation of microbial function through sediment-hosted aquifers and enrichment of novel symbionts in the deep terrestrial subsurface.</title>
        <authorList>
            <person name="Probst A.J."/>
            <person name="Ladd B."/>
            <person name="Jarett J.K."/>
            <person name="Geller-Mcgrath D.E."/>
            <person name="Sieber C.M."/>
            <person name="Emerson J.B."/>
            <person name="Anantharaman K."/>
            <person name="Thomas B.C."/>
            <person name="Malmstrom R."/>
            <person name="Stieglmeier M."/>
            <person name="Klingl A."/>
            <person name="Woyke T."/>
            <person name="Ryan C.M."/>
            <person name="Banfield J.F."/>
        </authorList>
    </citation>
    <scope>NUCLEOTIDE SEQUENCE [LARGE SCALE GENOMIC DNA]</scope>
    <source>
        <strain evidence="1">CG11_big_fil_rev_8_21_14_0_20_37_16</strain>
    </source>
</reference>
<evidence type="ECO:0000313" key="1">
    <source>
        <dbReference type="EMBL" id="PIQ72020.1"/>
    </source>
</evidence>
<evidence type="ECO:0000313" key="2">
    <source>
        <dbReference type="Proteomes" id="UP000229497"/>
    </source>
</evidence>
<evidence type="ECO:0008006" key="3">
    <source>
        <dbReference type="Google" id="ProtNLM"/>
    </source>
</evidence>
<protein>
    <recommendedName>
        <fullName evidence="3">PsbP C-terminal domain-containing protein</fullName>
    </recommendedName>
</protein>
<dbReference type="Gene3D" id="3.40.1000.10">
    <property type="entry name" value="Mog1/PsbP, alpha/beta/alpha sandwich"/>
    <property type="match status" value="1"/>
</dbReference>
<dbReference type="Proteomes" id="UP000229497">
    <property type="component" value="Unassembled WGS sequence"/>
</dbReference>
<gene>
    <name evidence="1" type="ORF">COV87_00170</name>
</gene>
<dbReference type="EMBL" id="PCVK01000007">
    <property type="protein sequence ID" value="PIQ72020.1"/>
    <property type="molecule type" value="Genomic_DNA"/>
</dbReference>
<proteinExistence type="predicted"/>